<gene>
    <name evidence="3" type="primary">20202696</name>
    <name evidence="2" type="ORF">HELRODRAFT_169186</name>
</gene>
<dbReference type="InParanoid" id="T1F1J6"/>
<dbReference type="Proteomes" id="UP000015101">
    <property type="component" value="Unassembled WGS sequence"/>
</dbReference>
<evidence type="ECO:0000256" key="1">
    <source>
        <dbReference type="SAM" id="MobiDB-lite"/>
    </source>
</evidence>
<reference evidence="2 4" key="2">
    <citation type="journal article" date="2013" name="Nature">
        <title>Insights into bilaterian evolution from three spiralian genomes.</title>
        <authorList>
            <person name="Simakov O."/>
            <person name="Marletaz F."/>
            <person name="Cho S.J."/>
            <person name="Edsinger-Gonzales E."/>
            <person name="Havlak P."/>
            <person name="Hellsten U."/>
            <person name="Kuo D.H."/>
            <person name="Larsson T."/>
            <person name="Lv J."/>
            <person name="Arendt D."/>
            <person name="Savage R."/>
            <person name="Osoegawa K."/>
            <person name="de Jong P."/>
            <person name="Grimwood J."/>
            <person name="Chapman J.A."/>
            <person name="Shapiro H."/>
            <person name="Aerts A."/>
            <person name="Otillar R.P."/>
            <person name="Terry A.Y."/>
            <person name="Boore J.L."/>
            <person name="Grigoriev I.V."/>
            <person name="Lindberg D.R."/>
            <person name="Seaver E.C."/>
            <person name="Weisblat D.A."/>
            <person name="Putnam N.H."/>
            <person name="Rokhsar D.S."/>
        </authorList>
    </citation>
    <scope>NUCLEOTIDE SEQUENCE</scope>
</reference>
<dbReference type="EMBL" id="KB096080">
    <property type="protein sequence ID" value="ESO08369.1"/>
    <property type="molecule type" value="Genomic_DNA"/>
</dbReference>
<reference evidence="4" key="1">
    <citation type="submission" date="2012-12" db="EMBL/GenBank/DDBJ databases">
        <authorList>
            <person name="Hellsten U."/>
            <person name="Grimwood J."/>
            <person name="Chapman J.A."/>
            <person name="Shapiro H."/>
            <person name="Aerts A."/>
            <person name="Otillar R.P."/>
            <person name="Terry A.Y."/>
            <person name="Boore J.L."/>
            <person name="Simakov O."/>
            <person name="Marletaz F."/>
            <person name="Cho S.-J."/>
            <person name="Edsinger-Gonzales E."/>
            <person name="Havlak P."/>
            <person name="Kuo D.-H."/>
            <person name="Larsson T."/>
            <person name="Lv J."/>
            <person name="Arendt D."/>
            <person name="Savage R."/>
            <person name="Osoegawa K."/>
            <person name="de Jong P."/>
            <person name="Lindberg D.R."/>
            <person name="Seaver E.C."/>
            <person name="Weisblat D.A."/>
            <person name="Putnam N.H."/>
            <person name="Grigoriev I.V."/>
            <person name="Rokhsar D.S."/>
        </authorList>
    </citation>
    <scope>NUCLEOTIDE SEQUENCE</scope>
</reference>
<sequence length="163" mass="18850">MTAKIDQRVAVIRQMKAKLQATNEITRSTYETNKETIPETATQKSAIIIPANSPTDDVDCDPRENCDARDNYDAHRPNELQDKIEEPKSDSKKKDDYTDEQSAQIDDLQLITSRMHAEHEWKNWDGSCQITIWTNDGRSTERRELTKSRTIFGLSHVRDVRSR</sequence>
<protein>
    <submittedName>
        <fullName evidence="2 3">Uncharacterized protein</fullName>
    </submittedName>
</protein>
<dbReference type="HOGENOM" id="CLU_1628844_0_0_1"/>
<accession>T1F1J6</accession>
<feature type="compositionally biased region" description="Basic and acidic residues" evidence="1">
    <location>
        <begin position="60"/>
        <end position="96"/>
    </location>
</feature>
<reference evidence="3" key="3">
    <citation type="submission" date="2015-06" db="UniProtKB">
        <authorList>
            <consortium name="EnsemblMetazoa"/>
        </authorList>
    </citation>
    <scope>IDENTIFICATION</scope>
</reference>
<dbReference type="AlphaFoldDB" id="T1F1J6"/>
<feature type="region of interest" description="Disordered" evidence="1">
    <location>
        <begin position="30"/>
        <end position="103"/>
    </location>
</feature>
<dbReference type="RefSeq" id="XP_009013299.1">
    <property type="nucleotide sequence ID" value="XM_009015051.1"/>
</dbReference>
<dbReference type="KEGG" id="hro:HELRODRAFT_169186"/>
<evidence type="ECO:0000313" key="4">
    <source>
        <dbReference type="Proteomes" id="UP000015101"/>
    </source>
</evidence>
<name>T1F1J6_HELRO</name>
<dbReference type="EnsemblMetazoa" id="HelroT169186">
    <property type="protein sequence ID" value="HelroP169186"/>
    <property type="gene ID" value="HelroG169186"/>
</dbReference>
<dbReference type="CTD" id="20202696"/>
<dbReference type="OrthoDB" id="10030726at2759"/>
<dbReference type="GeneID" id="20202696"/>
<organism evidence="3 4">
    <name type="scientific">Helobdella robusta</name>
    <name type="common">Californian leech</name>
    <dbReference type="NCBI Taxonomy" id="6412"/>
    <lineage>
        <taxon>Eukaryota</taxon>
        <taxon>Metazoa</taxon>
        <taxon>Spiralia</taxon>
        <taxon>Lophotrochozoa</taxon>
        <taxon>Annelida</taxon>
        <taxon>Clitellata</taxon>
        <taxon>Hirudinea</taxon>
        <taxon>Rhynchobdellida</taxon>
        <taxon>Glossiphoniidae</taxon>
        <taxon>Helobdella</taxon>
    </lineage>
</organism>
<dbReference type="EMBL" id="AMQM01003214">
    <property type="status" value="NOT_ANNOTATED_CDS"/>
    <property type="molecule type" value="Genomic_DNA"/>
</dbReference>
<evidence type="ECO:0000313" key="2">
    <source>
        <dbReference type="EMBL" id="ESO08369.1"/>
    </source>
</evidence>
<evidence type="ECO:0000313" key="3">
    <source>
        <dbReference type="EnsemblMetazoa" id="HelroP169186"/>
    </source>
</evidence>
<keyword evidence="4" id="KW-1185">Reference proteome</keyword>
<proteinExistence type="predicted"/>